<reference evidence="13 14" key="1">
    <citation type="submission" date="2016-10" db="EMBL/GenBank/DDBJ databases">
        <authorList>
            <person name="de Groot N.N."/>
        </authorList>
    </citation>
    <scope>NUCLEOTIDE SEQUENCE [LARGE SCALE GENOMIC DNA]</scope>
    <source>
        <strain evidence="13 14">DSM 17890</strain>
    </source>
</reference>
<dbReference type="SUPFAM" id="SSF51730">
    <property type="entry name" value="FAD-linked oxidoreductase"/>
    <property type="match status" value="1"/>
</dbReference>
<dbReference type="PANTHER" id="PTHR45754">
    <property type="entry name" value="METHYLENETETRAHYDROFOLATE REDUCTASE"/>
    <property type="match status" value="1"/>
</dbReference>
<evidence type="ECO:0000256" key="10">
    <source>
        <dbReference type="ARBA" id="ARBA00034478"/>
    </source>
</evidence>
<evidence type="ECO:0000256" key="6">
    <source>
        <dbReference type="ARBA" id="ARBA00022827"/>
    </source>
</evidence>
<keyword evidence="7 12" id="KW-0560">Oxidoreductase</keyword>
<organism evidence="13 14">
    <name type="scientific">Albimonas donghaensis</name>
    <dbReference type="NCBI Taxonomy" id="356660"/>
    <lineage>
        <taxon>Bacteria</taxon>
        <taxon>Pseudomonadati</taxon>
        <taxon>Pseudomonadota</taxon>
        <taxon>Alphaproteobacteria</taxon>
        <taxon>Rhodobacterales</taxon>
        <taxon>Paracoccaceae</taxon>
        <taxon>Albimonas</taxon>
    </lineage>
</organism>
<dbReference type="CDD" id="cd00537">
    <property type="entry name" value="MTHFR"/>
    <property type="match status" value="1"/>
</dbReference>
<evidence type="ECO:0000256" key="4">
    <source>
        <dbReference type="ARBA" id="ARBA00022605"/>
    </source>
</evidence>
<dbReference type="InterPro" id="IPR003171">
    <property type="entry name" value="Mehydrof_redctse-like"/>
</dbReference>
<dbReference type="GO" id="GO:0005829">
    <property type="term" value="C:cytosol"/>
    <property type="evidence" value="ECO:0007669"/>
    <property type="project" value="InterPro"/>
</dbReference>
<dbReference type="InterPro" id="IPR004620">
    <property type="entry name" value="MTHF_reductase_bac"/>
</dbReference>
<evidence type="ECO:0000256" key="11">
    <source>
        <dbReference type="ARBA" id="ARBA00048628"/>
    </source>
</evidence>
<comment type="pathway">
    <text evidence="2 12">One-carbon metabolism; tetrahydrofolate interconversion.</text>
</comment>
<comment type="pathway">
    <text evidence="10">Amino-acid biosynthesis; L-methionine biosynthesis via de novo pathway.</text>
</comment>
<gene>
    <name evidence="13" type="ORF">SAMN05444336_10457</name>
</gene>
<keyword evidence="14" id="KW-1185">Reference proteome</keyword>
<keyword evidence="6 12" id="KW-0274">FAD</keyword>
<evidence type="ECO:0000256" key="3">
    <source>
        <dbReference type="ARBA" id="ARBA00006743"/>
    </source>
</evidence>
<protein>
    <recommendedName>
        <fullName evidence="12">Methylenetetrahydrofolate reductase</fullName>
        <ecNumber evidence="12">1.5.1.54</ecNumber>
    </recommendedName>
</protein>
<dbReference type="RefSeq" id="WP_281242915.1">
    <property type="nucleotide sequence ID" value="NZ_FNMZ01000004.1"/>
</dbReference>
<dbReference type="PANTHER" id="PTHR45754:SF3">
    <property type="entry name" value="METHYLENETETRAHYDROFOLATE REDUCTASE (NADPH)"/>
    <property type="match status" value="1"/>
</dbReference>
<proteinExistence type="inferred from homology"/>
<dbReference type="GO" id="GO:0106312">
    <property type="term" value="F:methylenetetrahydrofolate reductase (NADH) activity"/>
    <property type="evidence" value="ECO:0007669"/>
    <property type="project" value="UniProtKB-EC"/>
</dbReference>
<keyword evidence="8" id="KW-0520">NAD</keyword>
<evidence type="ECO:0000313" key="13">
    <source>
        <dbReference type="EMBL" id="SDX24627.1"/>
    </source>
</evidence>
<dbReference type="AlphaFoldDB" id="A0A1H3A4J5"/>
<dbReference type="STRING" id="356660.SAMN05444336_10457"/>
<dbReference type="Gene3D" id="3.20.20.220">
    <property type="match status" value="1"/>
</dbReference>
<keyword evidence="4" id="KW-0028">Amino-acid biosynthesis</keyword>
<dbReference type="InterPro" id="IPR029041">
    <property type="entry name" value="FAD-linked_oxidoreductase-like"/>
</dbReference>
<dbReference type="GO" id="GO:0071949">
    <property type="term" value="F:FAD binding"/>
    <property type="evidence" value="ECO:0007669"/>
    <property type="project" value="TreeGrafter"/>
</dbReference>
<dbReference type="EC" id="1.5.1.54" evidence="12"/>
<dbReference type="GO" id="GO:0009086">
    <property type="term" value="P:methionine biosynthetic process"/>
    <property type="evidence" value="ECO:0007669"/>
    <property type="project" value="UniProtKB-KW"/>
</dbReference>
<dbReference type="NCBIfam" id="TIGR00676">
    <property type="entry name" value="fadh2"/>
    <property type="match status" value="1"/>
</dbReference>
<sequence length="296" mass="31843">MTDPSGRSLSISFEFFPPATPNGAMRLWRSVERLAPLAPSFVSVTYGAGGTTRDRTRNAIKAILERARLQVAGHLTCVGATREETLEEADGYRKLGARRVVALRGDPPKGADRFEPHPDGFRNAAELVTGLRAAGHDRISVAAYPERHPDSADLAEDLDNLKRKLDAGADSALTQFFFDNDLFLRFRDAAAKAGITAPIHPGILPIENFGKMRRFAAGCGATIPDWLVTAYGNADEQGMTETLSRAICAEQCDGLLAEGVEHIHFYTLNNPDLPYDVCRAIGVEPQPLGAAAAGGA</sequence>
<comment type="similarity">
    <text evidence="3 12">Belongs to the methylenetetrahydrofolate reductase family.</text>
</comment>
<keyword evidence="9" id="KW-0486">Methionine biosynthesis</keyword>
<evidence type="ECO:0000256" key="2">
    <source>
        <dbReference type="ARBA" id="ARBA00004777"/>
    </source>
</evidence>
<evidence type="ECO:0000313" key="14">
    <source>
        <dbReference type="Proteomes" id="UP000199118"/>
    </source>
</evidence>
<keyword evidence="5 12" id="KW-0285">Flavoprotein</keyword>
<evidence type="ECO:0000256" key="5">
    <source>
        <dbReference type="ARBA" id="ARBA00022630"/>
    </source>
</evidence>
<evidence type="ECO:0000256" key="9">
    <source>
        <dbReference type="ARBA" id="ARBA00023167"/>
    </source>
</evidence>
<evidence type="ECO:0000256" key="12">
    <source>
        <dbReference type="RuleBase" id="RU003862"/>
    </source>
</evidence>
<dbReference type="Pfam" id="PF02219">
    <property type="entry name" value="MTHFR"/>
    <property type="match status" value="1"/>
</dbReference>
<dbReference type="Proteomes" id="UP000199118">
    <property type="component" value="Unassembled WGS sequence"/>
</dbReference>
<accession>A0A1H3A4J5</accession>
<evidence type="ECO:0000256" key="8">
    <source>
        <dbReference type="ARBA" id="ARBA00023027"/>
    </source>
</evidence>
<comment type="cofactor">
    <cofactor evidence="1 12">
        <name>FAD</name>
        <dbReference type="ChEBI" id="CHEBI:57692"/>
    </cofactor>
</comment>
<evidence type="ECO:0000256" key="7">
    <source>
        <dbReference type="ARBA" id="ARBA00023002"/>
    </source>
</evidence>
<dbReference type="EMBL" id="FNMZ01000004">
    <property type="protein sequence ID" value="SDX24627.1"/>
    <property type="molecule type" value="Genomic_DNA"/>
</dbReference>
<evidence type="ECO:0000256" key="1">
    <source>
        <dbReference type="ARBA" id="ARBA00001974"/>
    </source>
</evidence>
<comment type="catalytic activity">
    <reaction evidence="11">
        <text>(6S)-5-methyl-5,6,7,8-tetrahydrofolate + NAD(+) = (6R)-5,10-methylene-5,6,7,8-tetrahydrofolate + NADH + H(+)</text>
        <dbReference type="Rhea" id="RHEA:19821"/>
        <dbReference type="ChEBI" id="CHEBI:15378"/>
        <dbReference type="ChEBI" id="CHEBI:15636"/>
        <dbReference type="ChEBI" id="CHEBI:18608"/>
        <dbReference type="ChEBI" id="CHEBI:57540"/>
        <dbReference type="ChEBI" id="CHEBI:57945"/>
        <dbReference type="EC" id="1.5.1.54"/>
    </reaction>
    <physiologicalReaction direction="right-to-left" evidence="11">
        <dbReference type="Rhea" id="RHEA:19823"/>
    </physiologicalReaction>
</comment>
<dbReference type="UniPathway" id="UPA00193"/>
<name>A0A1H3A4J5_9RHOB</name>
<dbReference type="GO" id="GO:0035999">
    <property type="term" value="P:tetrahydrofolate interconversion"/>
    <property type="evidence" value="ECO:0007669"/>
    <property type="project" value="UniProtKB-UniPathway"/>
</dbReference>